<dbReference type="SUPFAM" id="SSF52540">
    <property type="entry name" value="P-loop containing nucleoside triphosphate hydrolases"/>
    <property type="match status" value="1"/>
</dbReference>
<sequence length="493" mass="52582">MAGASRARCGVPSRGGRCPAPTRVARTAAHAAAHAAHLRRGGPRQHSYDPAGGSRSRRPCRGGWLPGRAGGARDMSSAGGHDGRQLRALRSVRAPRRPGARHPPHAYRTMGVRRLPSGPAADLLRHSRRRDGPRLGGGACEPHRHRRPLPDRGRHTVLPRLPQGARAEQGTFCRRHRAHHPDRSGRRIPVGREPVNAHAVVLDDICMKLGGRAVLDSVSLCLPRGQVTGLIGANGAGKSTLIRVLLGLLRPQHGDGSVLGHPLGHPDAYLPRVGALIDGPAADPALTGRANLSVLARLAGVPDSRVDQLLDEVGLTDAARRRVRGYSLGMRQRLGIAGALLKDPDLLLLDEPTNGLDPFATAQLLDLVRERAGRGQTAVITSHVLANLETVCDQFLLVENGRVRKLHRAAGGLRITPADPTQLATVARTAEELGLKATIHNAYVIVDTDPERAPGITRALVTAGIDVREVTEQHTGLHQAFATSASVAQRERP</sequence>
<gene>
    <name evidence="7" type="ORF">C6N75_08370</name>
</gene>
<dbReference type="PROSITE" id="PS00211">
    <property type="entry name" value="ABC_TRANSPORTER_1"/>
    <property type="match status" value="1"/>
</dbReference>
<dbReference type="InterPro" id="IPR003439">
    <property type="entry name" value="ABC_transporter-like_ATP-bd"/>
</dbReference>
<feature type="compositionally biased region" description="Basic residues" evidence="5">
    <location>
        <begin position="93"/>
        <end position="105"/>
    </location>
</feature>
<dbReference type="Proteomes" id="UP000239322">
    <property type="component" value="Unassembled WGS sequence"/>
</dbReference>
<evidence type="ECO:0000256" key="5">
    <source>
        <dbReference type="SAM" id="MobiDB-lite"/>
    </source>
</evidence>
<comment type="similarity">
    <text evidence="1">Belongs to the ABC transporter superfamily.</text>
</comment>
<protein>
    <recommendedName>
        <fullName evidence="6">ABC transporter domain-containing protein</fullName>
    </recommendedName>
</protein>
<dbReference type="AlphaFoldDB" id="A0A2S9PZ10"/>
<feature type="region of interest" description="Disordered" evidence="5">
    <location>
        <begin position="1"/>
        <end position="21"/>
    </location>
</feature>
<dbReference type="GO" id="GO:0016887">
    <property type="term" value="F:ATP hydrolysis activity"/>
    <property type="evidence" value="ECO:0007669"/>
    <property type="project" value="InterPro"/>
</dbReference>
<proteinExistence type="inferred from homology"/>
<accession>A0A2S9PZ10</accession>
<dbReference type="SMART" id="SM00382">
    <property type="entry name" value="AAA"/>
    <property type="match status" value="1"/>
</dbReference>
<organism evidence="7 8">
    <name type="scientific">Streptomyces solincola</name>
    <dbReference type="NCBI Taxonomy" id="2100817"/>
    <lineage>
        <taxon>Bacteria</taxon>
        <taxon>Bacillati</taxon>
        <taxon>Actinomycetota</taxon>
        <taxon>Actinomycetes</taxon>
        <taxon>Kitasatosporales</taxon>
        <taxon>Streptomycetaceae</taxon>
        <taxon>Streptomyces</taxon>
    </lineage>
</organism>
<keyword evidence="3" id="KW-0547">Nucleotide-binding</keyword>
<evidence type="ECO:0000313" key="8">
    <source>
        <dbReference type="Proteomes" id="UP000239322"/>
    </source>
</evidence>
<name>A0A2S9PZ10_9ACTN</name>
<dbReference type="InterPro" id="IPR017871">
    <property type="entry name" value="ABC_transporter-like_CS"/>
</dbReference>
<reference evidence="7 8" key="1">
    <citation type="submission" date="2018-03" db="EMBL/GenBank/DDBJ databases">
        <title>Novel Streptomyces sp. from soil.</title>
        <authorList>
            <person name="Tan G.Y.A."/>
            <person name="Lee Z.Y."/>
        </authorList>
    </citation>
    <scope>NUCLEOTIDE SEQUENCE [LARGE SCALE GENOMIC DNA]</scope>
    <source>
        <strain evidence="7 8">ST5x</strain>
    </source>
</reference>
<dbReference type="PANTHER" id="PTHR43335:SF4">
    <property type="entry name" value="ABC TRANSPORTER, ATP-BINDING PROTEIN"/>
    <property type="match status" value="1"/>
</dbReference>
<dbReference type="Gene3D" id="3.40.50.300">
    <property type="entry name" value="P-loop containing nucleotide triphosphate hydrolases"/>
    <property type="match status" value="1"/>
</dbReference>
<comment type="caution">
    <text evidence="7">The sequence shown here is derived from an EMBL/GenBank/DDBJ whole genome shotgun (WGS) entry which is preliminary data.</text>
</comment>
<keyword evidence="8" id="KW-1185">Reference proteome</keyword>
<evidence type="ECO:0000313" key="7">
    <source>
        <dbReference type="EMBL" id="PRH79661.1"/>
    </source>
</evidence>
<keyword evidence="2" id="KW-0813">Transport</keyword>
<dbReference type="InterPro" id="IPR027417">
    <property type="entry name" value="P-loop_NTPase"/>
</dbReference>
<evidence type="ECO:0000256" key="2">
    <source>
        <dbReference type="ARBA" id="ARBA00022448"/>
    </source>
</evidence>
<dbReference type="PROSITE" id="PS50893">
    <property type="entry name" value="ABC_TRANSPORTER_2"/>
    <property type="match status" value="1"/>
</dbReference>
<evidence type="ECO:0000256" key="4">
    <source>
        <dbReference type="ARBA" id="ARBA00022840"/>
    </source>
</evidence>
<feature type="domain" description="ABC transporter" evidence="6">
    <location>
        <begin position="200"/>
        <end position="425"/>
    </location>
</feature>
<evidence type="ECO:0000256" key="3">
    <source>
        <dbReference type="ARBA" id="ARBA00022741"/>
    </source>
</evidence>
<feature type="region of interest" description="Disordered" evidence="5">
    <location>
        <begin position="33"/>
        <end position="157"/>
    </location>
</feature>
<dbReference type="Pfam" id="PF00005">
    <property type="entry name" value="ABC_tran"/>
    <property type="match status" value="1"/>
</dbReference>
<dbReference type="GO" id="GO:0005524">
    <property type="term" value="F:ATP binding"/>
    <property type="evidence" value="ECO:0007669"/>
    <property type="project" value="UniProtKB-KW"/>
</dbReference>
<evidence type="ECO:0000256" key="1">
    <source>
        <dbReference type="ARBA" id="ARBA00005417"/>
    </source>
</evidence>
<dbReference type="PANTHER" id="PTHR43335">
    <property type="entry name" value="ABC TRANSPORTER, ATP-BINDING PROTEIN"/>
    <property type="match status" value="1"/>
</dbReference>
<evidence type="ECO:0000259" key="6">
    <source>
        <dbReference type="PROSITE" id="PS50893"/>
    </source>
</evidence>
<dbReference type="EMBL" id="PVLV01000107">
    <property type="protein sequence ID" value="PRH79661.1"/>
    <property type="molecule type" value="Genomic_DNA"/>
</dbReference>
<keyword evidence="4" id="KW-0067">ATP-binding</keyword>
<dbReference type="InterPro" id="IPR003593">
    <property type="entry name" value="AAA+_ATPase"/>
</dbReference>